<dbReference type="GO" id="GO:0016791">
    <property type="term" value="F:phosphatase activity"/>
    <property type="evidence" value="ECO:0007669"/>
    <property type="project" value="UniProtKB-ARBA"/>
</dbReference>
<keyword evidence="4" id="KW-0460">Magnesium</keyword>
<keyword evidence="2" id="KW-0479">Metal-binding</keyword>
<evidence type="ECO:0000313" key="6">
    <source>
        <dbReference type="Proteomes" id="UP000720189"/>
    </source>
</evidence>
<name>A0A9P9KYR5_FUSRE</name>
<evidence type="ECO:0000256" key="3">
    <source>
        <dbReference type="ARBA" id="ARBA00022801"/>
    </source>
</evidence>
<organism evidence="5 6">
    <name type="scientific">Fusarium redolens</name>
    <dbReference type="NCBI Taxonomy" id="48865"/>
    <lineage>
        <taxon>Eukaryota</taxon>
        <taxon>Fungi</taxon>
        <taxon>Dikarya</taxon>
        <taxon>Ascomycota</taxon>
        <taxon>Pezizomycotina</taxon>
        <taxon>Sordariomycetes</taxon>
        <taxon>Hypocreomycetidae</taxon>
        <taxon>Hypocreales</taxon>
        <taxon>Nectriaceae</taxon>
        <taxon>Fusarium</taxon>
        <taxon>Fusarium redolens species complex</taxon>
    </lineage>
</organism>
<evidence type="ECO:0000256" key="1">
    <source>
        <dbReference type="ARBA" id="ARBA00001946"/>
    </source>
</evidence>
<dbReference type="InterPro" id="IPR023214">
    <property type="entry name" value="HAD_sf"/>
</dbReference>
<gene>
    <name evidence="5" type="ORF">BKA55DRAFT_683938</name>
</gene>
<dbReference type="NCBIfam" id="TIGR01549">
    <property type="entry name" value="HAD-SF-IA-v1"/>
    <property type="match status" value="1"/>
</dbReference>
<dbReference type="PANTHER" id="PTHR46470:SF2">
    <property type="entry name" value="GLYCERALDEHYDE 3-PHOSPHATE PHOSPHATASE"/>
    <property type="match status" value="1"/>
</dbReference>
<dbReference type="Gene3D" id="1.10.150.520">
    <property type="match status" value="1"/>
</dbReference>
<dbReference type="SUPFAM" id="SSF56784">
    <property type="entry name" value="HAD-like"/>
    <property type="match status" value="1"/>
</dbReference>
<dbReference type="GO" id="GO:0044281">
    <property type="term" value="P:small molecule metabolic process"/>
    <property type="evidence" value="ECO:0007669"/>
    <property type="project" value="UniProtKB-ARBA"/>
</dbReference>
<dbReference type="InterPro" id="IPR051400">
    <property type="entry name" value="HAD-like_hydrolase"/>
</dbReference>
<keyword evidence="6" id="KW-1185">Reference proteome</keyword>
<dbReference type="InterPro" id="IPR006439">
    <property type="entry name" value="HAD-SF_hydro_IA"/>
</dbReference>
<evidence type="ECO:0000256" key="2">
    <source>
        <dbReference type="ARBA" id="ARBA00022723"/>
    </source>
</evidence>
<dbReference type="SFLD" id="SFLDS00003">
    <property type="entry name" value="Haloacid_Dehalogenase"/>
    <property type="match status" value="1"/>
</dbReference>
<dbReference type="Pfam" id="PF00702">
    <property type="entry name" value="Hydrolase"/>
    <property type="match status" value="1"/>
</dbReference>
<dbReference type="OrthoDB" id="444127at2759"/>
<comment type="caution">
    <text evidence="5">The sequence shown here is derived from an EMBL/GenBank/DDBJ whole genome shotgun (WGS) entry which is preliminary data.</text>
</comment>
<accession>A0A9P9KYR5</accession>
<sequence length="236" mass="26807">MSPPSPSTISTMESQPVTMVFFDLDNTLFDHKHSLYQAMSAVRHISPLLHDIPLKVLIEKYNEALNHAYDRYLRNETAYEDQDAEKKNRSAMPGSIRTLTRLRENGYRTAIITNDQTDNQVEKARAIGVLDLVECITTSEEVGHPKPDVRTFQYALEKLEVKPYCAYMVGDSVEADIKGAIKAGITPILYAPSSNSSLEVLFEREVPVIRHFDQLHMVLVLPLKTILNRVSPHRDR</sequence>
<dbReference type="PANTHER" id="PTHR46470">
    <property type="entry name" value="N-ACYLNEURAMINATE-9-PHOSPHATASE"/>
    <property type="match status" value="1"/>
</dbReference>
<dbReference type="EMBL" id="JAGMUX010000001">
    <property type="protein sequence ID" value="KAH7270882.1"/>
    <property type="molecule type" value="Genomic_DNA"/>
</dbReference>
<comment type="cofactor">
    <cofactor evidence="1">
        <name>Mg(2+)</name>
        <dbReference type="ChEBI" id="CHEBI:18420"/>
    </cofactor>
</comment>
<keyword evidence="3" id="KW-0378">Hydrolase</keyword>
<dbReference type="PRINTS" id="PR00413">
    <property type="entry name" value="HADHALOGNASE"/>
</dbReference>
<dbReference type="GeneID" id="70228520"/>
<protein>
    <submittedName>
        <fullName evidence="5">HAD-like domain-containing protein</fullName>
    </submittedName>
</protein>
<dbReference type="SFLD" id="SFLDG01129">
    <property type="entry name" value="C1.5:_HAD__Beta-PGM__Phosphata"/>
    <property type="match status" value="1"/>
</dbReference>
<proteinExistence type="predicted"/>
<dbReference type="Gene3D" id="3.40.50.1000">
    <property type="entry name" value="HAD superfamily/HAD-like"/>
    <property type="match status" value="1"/>
</dbReference>
<dbReference type="RefSeq" id="XP_046057650.1">
    <property type="nucleotide sequence ID" value="XM_046198566.1"/>
</dbReference>
<dbReference type="NCBIfam" id="TIGR01509">
    <property type="entry name" value="HAD-SF-IA-v3"/>
    <property type="match status" value="1"/>
</dbReference>
<reference evidence="5" key="1">
    <citation type="journal article" date="2021" name="Nat. Commun.">
        <title>Genetic determinants of endophytism in the Arabidopsis root mycobiome.</title>
        <authorList>
            <person name="Mesny F."/>
            <person name="Miyauchi S."/>
            <person name="Thiergart T."/>
            <person name="Pickel B."/>
            <person name="Atanasova L."/>
            <person name="Karlsson M."/>
            <person name="Huettel B."/>
            <person name="Barry K.W."/>
            <person name="Haridas S."/>
            <person name="Chen C."/>
            <person name="Bauer D."/>
            <person name="Andreopoulos W."/>
            <person name="Pangilinan J."/>
            <person name="LaButti K."/>
            <person name="Riley R."/>
            <person name="Lipzen A."/>
            <person name="Clum A."/>
            <person name="Drula E."/>
            <person name="Henrissat B."/>
            <person name="Kohler A."/>
            <person name="Grigoriev I.V."/>
            <person name="Martin F.M."/>
            <person name="Hacquard S."/>
        </authorList>
    </citation>
    <scope>NUCLEOTIDE SEQUENCE</scope>
    <source>
        <strain evidence="5">MPI-CAGE-AT-0023</strain>
    </source>
</reference>
<dbReference type="InterPro" id="IPR036412">
    <property type="entry name" value="HAD-like_sf"/>
</dbReference>
<dbReference type="Proteomes" id="UP000720189">
    <property type="component" value="Unassembled WGS sequence"/>
</dbReference>
<dbReference type="AlphaFoldDB" id="A0A9P9KYR5"/>
<evidence type="ECO:0000313" key="5">
    <source>
        <dbReference type="EMBL" id="KAH7270882.1"/>
    </source>
</evidence>
<dbReference type="GO" id="GO:0046872">
    <property type="term" value="F:metal ion binding"/>
    <property type="evidence" value="ECO:0007669"/>
    <property type="project" value="UniProtKB-KW"/>
</dbReference>
<evidence type="ECO:0000256" key="4">
    <source>
        <dbReference type="ARBA" id="ARBA00022842"/>
    </source>
</evidence>